<dbReference type="RefSeq" id="WP_270114580.1">
    <property type="nucleotide sequence ID" value="NZ_BAAAOL010000007.1"/>
</dbReference>
<keyword evidence="2" id="KW-1185">Reference proteome</keyword>
<evidence type="ECO:0000313" key="2">
    <source>
        <dbReference type="Proteomes" id="UP001144313"/>
    </source>
</evidence>
<dbReference type="PANTHER" id="PTHR42767:SF1">
    <property type="entry name" value="ENDO-BETA-1,6-GALACTANASE-LIKE DOMAIN-CONTAINING PROTEIN"/>
    <property type="match status" value="1"/>
</dbReference>
<proteinExistence type="predicted"/>
<dbReference type="InterPro" id="IPR039743">
    <property type="entry name" value="6GAL/EXGAL"/>
</dbReference>
<dbReference type="AlphaFoldDB" id="A0A9W6G9P4"/>
<dbReference type="Gene3D" id="2.60.40.1180">
    <property type="entry name" value="Golgi alpha-mannosidase II"/>
    <property type="match status" value="1"/>
</dbReference>
<organism evidence="1 2">
    <name type="scientific">Glycomyces algeriensis</name>
    <dbReference type="NCBI Taxonomy" id="256037"/>
    <lineage>
        <taxon>Bacteria</taxon>
        <taxon>Bacillati</taxon>
        <taxon>Actinomycetota</taxon>
        <taxon>Actinomycetes</taxon>
        <taxon>Glycomycetales</taxon>
        <taxon>Glycomycetaceae</taxon>
        <taxon>Glycomyces</taxon>
    </lineage>
</organism>
<sequence>MYAQYARHIRPGMRIIDGGEANTVAAYDAGARRLVLVTTNYGTAQTITYDLSRFATVPNGTVTRWSTQTGGSERYARYTDTQVASKRFARSFPANTVQTFEIEGVVL</sequence>
<reference evidence="1" key="1">
    <citation type="submission" date="2022-12" db="EMBL/GenBank/DDBJ databases">
        <title>Reference genome sequencing for broad-spectrum identification of bacterial and archaeal isolates by mass spectrometry.</title>
        <authorList>
            <person name="Sekiguchi Y."/>
            <person name="Tourlousse D.M."/>
        </authorList>
    </citation>
    <scope>NUCLEOTIDE SEQUENCE</scope>
    <source>
        <strain evidence="1">LLR39Z86</strain>
    </source>
</reference>
<dbReference type="PANTHER" id="PTHR42767">
    <property type="entry name" value="ENDO-BETA-1,6-GALACTANASE"/>
    <property type="match status" value="1"/>
</dbReference>
<evidence type="ECO:0000313" key="1">
    <source>
        <dbReference type="EMBL" id="GLI43880.1"/>
    </source>
</evidence>
<dbReference type="InterPro" id="IPR013780">
    <property type="entry name" value="Glyco_hydro_b"/>
</dbReference>
<dbReference type="EMBL" id="BSDT01000001">
    <property type="protein sequence ID" value="GLI43880.1"/>
    <property type="molecule type" value="Genomic_DNA"/>
</dbReference>
<accession>A0A9W6G9P4</accession>
<comment type="caution">
    <text evidence="1">The sequence shown here is derived from an EMBL/GenBank/DDBJ whole genome shotgun (WGS) entry which is preliminary data.</text>
</comment>
<dbReference type="GO" id="GO:0004553">
    <property type="term" value="F:hydrolase activity, hydrolyzing O-glycosyl compounds"/>
    <property type="evidence" value="ECO:0007669"/>
    <property type="project" value="InterPro"/>
</dbReference>
<name>A0A9W6G9P4_9ACTN</name>
<gene>
    <name evidence="1" type="ORF">GALLR39Z86_37300</name>
</gene>
<protein>
    <submittedName>
        <fullName evidence="1">Uncharacterized protein</fullName>
    </submittedName>
</protein>
<dbReference type="Proteomes" id="UP001144313">
    <property type="component" value="Unassembled WGS sequence"/>
</dbReference>